<dbReference type="InterPro" id="IPR008906">
    <property type="entry name" value="HATC_C_dom"/>
</dbReference>
<sequence>MEDASIAATGSLLPWVRQKASNRYAWLEWVISANLPLSFVEMESTRRYTKLPPVCRNTLRANMEGVTKAVEIKIGNEMPDKFGLLLDGWTHGTEHYLGVFACYETPSVNKRLARLMGIPLVGCASHRLNLAVRTLLEPHEADLEQVQSLMKRLRTLTQAAKLRLKTSLKPKLRQETRWGSTYAMLARYFALREFISADDEDLADLMPSPAANRRLKALLLELADVESVSMKLQSEDLNLLDARDLLDGLLEVKPSFRHYLAPDADIVAAPEFESAVIKVLGGRAKLLSRAEKAALKPFERKTAEAADVTEKTAKVGFADRILKRRKVQEDKSAYSQLNAIPPTSNAAERLFSMARMVLRYERNRLSPLMLEMLLFLKLNSKYWDVTTVDAVI</sequence>
<evidence type="ECO:0000313" key="3">
    <source>
        <dbReference type="Proteomes" id="UP000054636"/>
    </source>
</evidence>
<feature type="domain" description="HAT C-terminal dimerisation" evidence="1">
    <location>
        <begin position="334"/>
        <end position="379"/>
    </location>
</feature>
<dbReference type="PANTHER" id="PTHR40866">
    <property type="entry name" value="BED-TYPE DOMAIN-CONTAINING PROTEIN"/>
    <property type="match status" value="1"/>
</dbReference>
<protein>
    <submittedName>
        <fullName evidence="2">Pre-mRNA-splicing factor 38A</fullName>
    </submittedName>
</protein>
<dbReference type="AlphaFoldDB" id="A0A0W8C404"/>
<comment type="caution">
    <text evidence="2">The sequence shown here is derived from an EMBL/GenBank/DDBJ whole genome shotgun (WGS) entry which is preliminary data.</text>
</comment>
<evidence type="ECO:0000259" key="1">
    <source>
        <dbReference type="Pfam" id="PF05699"/>
    </source>
</evidence>
<dbReference type="SUPFAM" id="SSF53098">
    <property type="entry name" value="Ribonuclease H-like"/>
    <property type="match status" value="1"/>
</dbReference>
<reference evidence="2 3" key="1">
    <citation type="submission" date="2015-11" db="EMBL/GenBank/DDBJ databases">
        <title>Genomes and virulence difference between two physiological races of Phytophthora nicotianae.</title>
        <authorList>
            <person name="Liu H."/>
            <person name="Ma X."/>
            <person name="Yu H."/>
            <person name="Fang D."/>
            <person name="Li Y."/>
            <person name="Wang X."/>
            <person name="Wang W."/>
            <person name="Dong Y."/>
            <person name="Xiao B."/>
        </authorList>
    </citation>
    <scope>NUCLEOTIDE SEQUENCE [LARGE SCALE GENOMIC DNA]</scope>
    <source>
        <strain evidence="3">race 1</strain>
    </source>
</reference>
<organism evidence="2 3">
    <name type="scientific">Phytophthora nicotianae</name>
    <name type="common">Potato buckeye rot agent</name>
    <name type="synonym">Phytophthora parasitica</name>
    <dbReference type="NCBI Taxonomy" id="4792"/>
    <lineage>
        <taxon>Eukaryota</taxon>
        <taxon>Sar</taxon>
        <taxon>Stramenopiles</taxon>
        <taxon>Oomycota</taxon>
        <taxon>Peronosporomycetes</taxon>
        <taxon>Peronosporales</taxon>
        <taxon>Peronosporaceae</taxon>
        <taxon>Phytophthora</taxon>
    </lineage>
</organism>
<dbReference type="Proteomes" id="UP000054636">
    <property type="component" value="Unassembled WGS sequence"/>
</dbReference>
<dbReference type="GO" id="GO:0046983">
    <property type="term" value="F:protein dimerization activity"/>
    <property type="evidence" value="ECO:0007669"/>
    <property type="project" value="InterPro"/>
</dbReference>
<dbReference type="InterPro" id="IPR012337">
    <property type="entry name" value="RNaseH-like_sf"/>
</dbReference>
<accession>A0A0W8C404</accession>
<gene>
    <name evidence="2" type="ORF">AM588_10000069</name>
</gene>
<evidence type="ECO:0000313" key="2">
    <source>
        <dbReference type="EMBL" id="KUF78770.1"/>
    </source>
</evidence>
<dbReference type="EMBL" id="LNFP01004434">
    <property type="protein sequence ID" value="KUF78770.1"/>
    <property type="molecule type" value="Genomic_DNA"/>
</dbReference>
<name>A0A0W8C404_PHYNI</name>
<dbReference type="Pfam" id="PF05699">
    <property type="entry name" value="Dimer_Tnp_hAT"/>
    <property type="match status" value="1"/>
</dbReference>
<dbReference type="PANTHER" id="PTHR40866:SF1">
    <property type="entry name" value="BED-TYPE DOMAIN-CONTAINING PROTEIN"/>
    <property type="match status" value="1"/>
</dbReference>
<proteinExistence type="predicted"/>